<feature type="region of interest" description="Disordered" evidence="1">
    <location>
        <begin position="1"/>
        <end position="80"/>
    </location>
</feature>
<reference evidence="2 3" key="1">
    <citation type="journal article" date="2010" name="Stand. Genomic Sci.">
        <title>Complete genome sequence of Planctomyces limnophilus type strain (Mu 290).</title>
        <authorList>
            <person name="Labutti K."/>
            <person name="Sikorski J."/>
            <person name="Schneider S."/>
            <person name="Nolan M."/>
            <person name="Lucas S."/>
            <person name="Glavina Del Rio T."/>
            <person name="Tice H."/>
            <person name="Cheng J.F."/>
            <person name="Goodwin L."/>
            <person name="Pitluck S."/>
            <person name="Liolios K."/>
            <person name="Ivanova N."/>
            <person name="Mavromatis K."/>
            <person name="Mikhailova N."/>
            <person name="Pati A."/>
            <person name="Chen A."/>
            <person name="Palaniappan K."/>
            <person name="Land M."/>
            <person name="Hauser L."/>
            <person name="Chang Y.J."/>
            <person name="Jeffries C.D."/>
            <person name="Tindall B.J."/>
            <person name="Rohde M."/>
            <person name="Goker M."/>
            <person name="Woyke T."/>
            <person name="Bristow J."/>
            <person name="Eisen J.A."/>
            <person name="Markowitz V."/>
            <person name="Hugenholtz P."/>
            <person name="Kyrpides N.C."/>
            <person name="Klenk H.P."/>
            <person name="Lapidus A."/>
        </authorList>
    </citation>
    <scope>NUCLEOTIDE SEQUENCE [LARGE SCALE GENOMIC DNA]</scope>
    <source>
        <strain evidence="3">ATCC 43296 / DSM 3776 / IFAM 1008 / Mu 290</strain>
    </source>
</reference>
<keyword evidence="3" id="KW-1185">Reference proteome</keyword>
<accession>D5SV73</accession>
<dbReference type="AlphaFoldDB" id="D5SV73"/>
<dbReference type="STRING" id="521674.Plim_3546"/>
<dbReference type="KEGG" id="plm:Plim_3546"/>
<evidence type="ECO:0000313" key="2">
    <source>
        <dbReference type="EMBL" id="ADG69359.1"/>
    </source>
</evidence>
<protein>
    <submittedName>
        <fullName evidence="2">Uncharacterized protein</fullName>
    </submittedName>
</protein>
<name>D5SV73_PLAL2</name>
<evidence type="ECO:0000256" key="1">
    <source>
        <dbReference type="SAM" id="MobiDB-lite"/>
    </source>
</evidence>
<evidence type="ECO:0000313" key="3">
    <source>
        <dbReference type="Proteomes" id="UP000002220"/>
    </source>
</evidence>
<proteinExistence type="predicted"/>
<organism evidence="2 3">
    <name type="scientific">Planctopirus limnophila (strain ATCC 43296 / DSM 3776 / IFAM 1008 / Mu 290)</name>
    <name type="common">Planctomyces limnophilus</name>
    <dbReference type="NCBI Taxonomy" id="521674"/>
    <lineage>
        <taxon>Bacteria</taxon>
        <taxon>Pseudomonadati</taxon>
        <taxon>Planctomycetota</taxon>
        <taxon>Planctomycetia</taxon>
        <taxon>Planctomycetales</taxon>
        <taxon>Planctomycetaceae</taxon>
        <taxon>Planctopirus</taxon>
    </lineage>
</organism>
<gene>
    <name evidence="2" type="ordered locus">Plim_3546</name>
</gene>
<feature type="compositionally biased region" description="Basic and acidic residues" evidence="1">
    <location>
        <begin position="1"/>
        <end position="21"/>
    </location>
</feature>
<feature type="compositionally biased region" description="Basic and acidic residues" evidence="1">
    <location>
        <begin position="57"/>
        <end position="69"/>
    </location>
</feature>
<feature type="compositionally biased region" description="Basic and acidic residues" evidence="1">
    <location>
        <begin position="33"/>
        <end position="42"/>
    </location>
</feature>
<dbReference type="Proteomes" id="UP000002220">
    <property type="component" value="Chromosome"/>
</dbReference>
<dbReference type="HOGENOM" id="CLU_2586694_0_0_0"/>
<sequence length="80" mass="8807">MVEGEKERRGEGKEGGKEKKGSGRVSSSSGGHQETDHTDVNKQLRGGWLGLSLRTPSDFRHELGVREDAQPQPPHTNERS</sequence>
<dbReference type="EMBL" id="CP001744">
    <property type="protein sequence ID" value="ADG69359.1"/>
    <property type="molecule type" value="Genomic_DNA"/>
</dbReference>